<keyword evidence="1" id="KW-0732">Signal</keyword>
<sequence>MWSSLGILLLAFCAVSTSGAKKHKKSKEKEGNKKQVIVLPPHGHKSSKNSEFFVFGHGAGSGQSEEEQIDKETVSSLSSNMVAATNLMRSQSEIIQALSKQVNALRTAVDAQAQLINAKRGTDVQEFEEIKAATKNTTDIVSELASLWSKSEKKYSSKVKGLKRTVNKFEVMLEDLEVKWQKRFAIMYSDLKQTRESVIAIKSTTKNKSEWPSGRYCILANSECPAGFTRQQSFVKAMYLYATTNKFVSGGRIGSSYIGCYGDRCGQYGNYGVVNIVGCCK</sequence>
<gene>
    <name evidence="2" type="ORF">NEMVEDRAFT_v1g245671</name>
</gene>
<dbReference type="AlphaFoldDB" id="A7SJH9"/>
<dbReference type="OrthoDB" id="5958193at2759"/>
<feature type="signal peptide" evidence="1">
    <location>
        <begin position="1"/>
        <end position="19"/>
    </location>
</feature>
<dbReference type="EMBL" id="DS469678">
    <property type="protein sequence ID" value="EDO36102.1"/>
    <property type="molecule type" value="Genomic_DNA"/>
</dbReference>
<name>A7SJH9_NEMVE</name>
<reference evidence="2 3" key="1">
    <citation type="journal article" date="2007" name="Science">
        <title>Sea anemone genome reveals ancestral eumetazoan gene repertoire and genomic organization.</title>
        <authorList>
            <person name="Putnam N.H."/>
            <person name="Srivastava M."/>
            <person name="Hellsten U."/>
            <person name="Dirks B."/>
            <person name="Chapman J."/>
            <person name="Salamov A."/>
            <person name="Terry A."/>
            <person name="Shapiro H."/>
            <person name="Lindquist E."/>
            <person name="Kapitonov V.V."/>
            <person name="Jurka J."/>
            <person name="Genikhovich G."/>
            <person name="Grigoriev I.V."/>
            <person name="Lucas S.M."/>
            <person name="Steele R.E."/>
            <person name="Finnerty J.R."/>
            <person name="Technau U."/>
            <person name="Martindale M.Q."/>
            <person name="Rokhsar D.S."/>
        </authorList>
    </citation>
    <scope>NUCLEOTIDE SEQUENCE [LARGE SCALE GENOMIC DNA]</scope>
    <source>
        <strain evidence="3">CH2 X CH6</strain>
    </source>
</reference>
<feature type="chain" id="PRO_5002712827" evidence="1">
    <location>
        <begin position="20"/>
        <end position="281"/>
    </location>
</feature>
<accession>A7SJH9</accession>
<protein>
    <submittedName>
        <fullName evidence="2">Uncharacterized protein</fullName>
    </submittedName>
</protein>
<evidence type="ECO:0000313" key="3">
    <source>
        <dbReference type="Proteomes" id="UP000001593"/>
    </source>
</evidence>
<keyword evidence="3" id="KW-1185">Reference proteome</keyword>
<evidence type="ECO:0000256" key="1">
    <source>
        <dbReference type="SAM" id="SignalP"/>
    </source>
</evidence>
<dbReference type="InParanoid" id="A7SJH9"/>
<organism evidence="2 3">
    <name type="scientific">Nematostella vectensis</name>
    <name type="common">Starlet sea anemone</name>
    <dbReference type="NCBI Taxonomy" id="45351"/>
    <lineage>
        <taxon>Eukaryota</taxon>
        <taxon>Metazoa</taxon>
        <taxon>Cnidaria</taxon>
        <taxon>Anthozoa</taxon>
        <taxon>Hexacorallia</taxon>
        <taxon>Actiniaria</taxon>
        <taxon>Edwardsiidae</taxon>
        <taxon>Nematostella</taxon>
    </lineage>
</organism>
<evidence type="ECO:0000313" key="2">
    <source>
        <dbReference type="EMBL" id="EDO36102.1"/>
    </source>
</evidence>
<dbReference type="KEGG" id="nve:5507533"/>
<dbReference type="HOGENOM" id="CLU_991432_0_0_1"/>
<dbReference type="Proteomes" id="UP000001593">
    <property type="component" value="Unassembled WGS sequence"/>
</dbReference>
<proteinExistence type="predicted"/>